<gene>
    <name evidence="1" type="ORF">METZ01_LOCUS482260</name>
</gene>
<dbReference type="EMBL" id="UINC01207357">
    <property type="protein sequence ID" value="SVE29406.1"/>
    <property type="molecule type" value="Genomic_DNA"/>
</dbReference>
<sequence length="241" mass="24762">DCFDNTTDALTAGGACIDNTGVCGGTQYTASCSNIEYIRSNYPDTGKCPGIGCDGTVAGTATVQWYYKDADGDGLGSVSAGWYCSTTAAAETDPKLVVTSTDFDDSCACTSVQGNDDASCYDCLGNCIDDSPSDYIGDSSGKDNACTGDYNNRKGCDVCGVCDGSGYTRYTDADSDGWGTGTANSCTSGATNSSDLDDTCDCFDNTTDALTAGGACIDECGICGGDGYEDNCINIEYIRAY</sequence>
<evidence type="ECO:0000313" key="1">
    <source>
        <dbReference type="EMBL" id="SVE29406.1"/>
    </source>
</evidence>
<accession>A0A383CAI2</accession>
<protein>
    <submittedName>
        <fullName evidence="1">Uncharacterized protein</fullName>
    </submittedName>
</protein>
<proteinExistence type="predicted"/>
<reference evidence="1" key="1">
    <citation type="submission" date="2018-05" db="EMBL/GenBank/DDBJ databases">
        <authorList>
            <person name="Lanie J.A."/>
            <person name="Ng W.-L."/>
            <person name="Kazmierczak K.M."/>
            <person name="Andrzejewski T.M."/>
            <person name="Davidsen T.M."/>
            <person name="Wayne K.J."/>
            <person name="Tettelin H."/>
            <person name="Glass J.I."/>
            <person name="Rusch D."/>
            <person name="Podicherti R."/>
            <person name="Tsui H.-C.T."/>
            <person name="Winkler M.E."/>
        </authorList>
    </citation>
    <scope>NUCLEOTIDE SEQUENCE</scope>
</reference>
<dbReference type="AlphaFoldDB" id="A0A383CAI2"/>
<organism evidence="1">
    <name type="scientific">marine metagenome</name>
    <dbReference type="NCBI Taxonomy" id="408172"/>
    <lineage>
        <taxon>unclassified sequences</taxon>
        <taxon>metagenomes</taxon>
        <taxon>ecological metagenomes</taxon>
    </lineage>
</organism>
<feature type="non-terminal residue" evidence="1">
    <location>
        <position position="1"/>
    </location>
</feature>
<name>A0A383CAI2_9ZZZZ</name>
<feature type="non-terminal residue" evidence="1">
    <location>
        <position position="241"/>
    </location>
</feature>